<evidence type="ECO:0000313" key="1">
    <source>
        <dbReference type="EMBL" id="QHS88422.1"/>
    </source>
</evidence>
<proteinExistence type="predicted"/>
<protein>
    <submittedName>
        <fullName evidence="1">Uncharacterized protein</fullName>
    </submittedName>
</protein>
<reference evidence="1" key="1">
    <citation type="journal article" date="2020" name="Nature">
        <title>Giant virus diversity and host interactions through global metagenomics.</title>
        <authorList>
            <person name="Schulz F."/>
            <person name="Roux S."/>
            <person name="Paez-Espino D."/>
            <person name="Jungbluth S."/>
            <person name="Walsh D.A."/>
            <person name="Denef V.J."/>
            <person name="McMahon K.D."/>
            <person name="Konstantinidis K.T."/>
            <person name="Eloe-Fadrosh E.A."/>
            <person name="Kyrpides N.C."/>
            <person name="Woyke T."/>
        </authorList>
    </citation>
    <scope>NUCLEOTIDE SEQUENCE</scope>
    <source>
        <strain evidence="1">GVMAG-M-3300010158-55</strain>
    </source>
</reference>
<dbReference type="EMBL" id="MN739096">
    <property type="protein sequence ID" value="QHS88422.1"/>
    <property type="molecule type" value="Genomic_DNA"/>
</dbReference>
<accession>A0A6C0B8R0</accession>
<sequence length="67" mass="8238">MILLFFVVLLVLLSMQFRKEPFCTKKSVFETFMNMSSLNIVDGLHKSIHPYIPYKQQYYKWKRYLRK</sequence>
<dbReference type="AlphaFoldDB" id="A0A6C0B8R0"/>
<organism evidence="1">
    <name type="scientific">viral metagenome</name>
    <dbReference type="NCBI Taxonomy" id="1070528"/>
    <lineage>
        <taxon>unclassified sequences</taxon>
        <taxon>metagenomes</taxon>
        <taxon>organismal metagenomes</taxon>
    </lineage>
</organism>
<name>A0A6C0B8R0_9ZZZZ</name>